<reference evidence="2 3" key="1">
    <citation type="submission" date="2020-08" db="EMBL/GenBank/DDBJ databases">
        <title>Genomic Encyclopedia of Type Strains, Phase IV (KMG-IV): sequencing the most valuable type-strain genomes for metagenomic binning, comparative biology and taxonomic classification.</title>
        <authorList>
            <person name="Goeker M."/>
        </authorList>
    </citation>
    <scope>NUCLEOTIDE SEQUENCE [LARGE SCALE GENOMIC DNA]</scope>
    <source>
        <strain evidence="2 3">DSM 14925</strain>
    </source>
</reference>
<proteinExistence type="predicted"/>
<accession>A0A841C4S8</accession>
<name>A0A841C4S8_9LACT</name>
<dbReference type="EMBL" id="JACHHV010000003">
    <property type="protein sequence ID" value="MBB5887425.1"/>
    <property type="molecule type" value="Genomic_DNA"/>
</dbReference>
<dbReference type="Proteomes" id="UP000562464">
    <property type="component" value="Unassembled WGS sequence"/>
</dbReference>
<evidence type="ECO:0000313" key="3">
    <source>
        <dbReference type="Proteomes" id="UP000562464"/>
    </source>
</evidence>
<sequence>MPIKMQKKDELDSLFAELGVLEMPDGISVPEMSNSSLTSSESEDPYAKWLSADSENN</sequence>
<feature type="region of interest" description="Disordered" evidence="1">
    <location>
        <begin position="26"/>
        <end position="57"/>
    </location>
</feature>
<keyword evidence="3" id="KW-1185">Reference proteome</keyword>
<protein>
    <submittedName>
        <fullName evidence="2">Uncharacterized protein</fullName>
    </submittedName>
</protein>
<evidence type="ECO:0000256" key="1">
    <source>
        <dbReference type="SAM" id="MobiDB-lite"/>
    </source>
</evidence>
<dbReference type="RefSeq" id="WP_183538599.1">
    <property type="nucleotide sequence ID" value="NZ_DASWOY010000021.1"/>
</dbReference>
<comment type="caution">
    <text evidence="2">The sequence shown here is derived from an EMBL/GenBank/DDBJ whole genome shotgun (WGS) entry which is preliminary data.</text>
</comment>
<evidence type="ECO:0000313" key="2">
    <source>
        <dbReference type="EMBL" id="MBB5887425.1"/>
    </source>
</evidence>
<feature type="compositionally biased region" description="Low complexity" evidence="1">
    <location>
        <begin position="31"/>
        <end position="40"/>
    </location>
</feature>
<dbReference type="AlphaFoldDB" id="A0A841C4S8"/>
<organism evidence="2 3">
    <name type="scientific">Lactovum miscens</name>
    <dbReference type="NCBI Taxonomy" id="190387"/>
    <lineage>
        <taxon>Bacteria</taxon>
        <taxon>Bacillati</taxon>
        <taxon>Bacillota</taxon>
        <taxon>Bacilli</taxon>
        <taxon>Lactobacillales</taxon>
        <taxon>Streptococcaceae</taxon>
        <taxon>Lactovum</taxon>
    </lineage>
</organism>
<gene>
    <name evidence="2" type="ORF">HNQ37_000295</name>
</gene>